<dbReference type="AlphaFoldDB" id="A0A7J6CPU1"/>
<feature type="region of interest" description="Disordered" evidence="1">
    <location>
        <begin position="78"/>
        <end position="155"/>
    </location>
</feature>
<feature type="region of interest" description="Disordered" evidence="1">
    <location>
        <begin position="26"/>
        <end position="63"/>
    </location>
</feature>
<dbReference type="Proteomes" id="UP000579812">
    <property type="component" value="Unassembled WGS sequence"/>
</dbReference>
<sequence>MPQPSQDTSYPTIAVIREVPCGEATNENTRCTTLNPDARPFEPSGRKGGVHSPGETLEENRIPEVTLKSLEKMMKPVKDLKSKSTDGIDDESNQELIVNDAEPVEQRENEGREDKRNSSETVSVEHDLENKDIPAQEMPEFRLSTRHREQPDRLNYKSLGNPLALVMHSLLEGASEDSVWSRGG</sequence>
<feature type="compositionally biased region" description="Basic and acidic residues" evidence="1">
    <location>
        <begin position="146"/>
        <end position="155"/>
    </location>
</feature>
<proteinExistence type="predicted"/>
<feature type="compositionally biased region" description="Polar residues" evidence="1">
    <location>
        <begin position="26"/>
        <end position="35"/>
    </location>
</feature>
<reference evidence="2 3" key="1">
    <citation type="submission" date="2020-04" db="EMBL/GenBank/DDBJ databases">
        <title>Chromosome-level genome assembly of a cyprinid fish Onychostoma macrolepis by integration of Nanopore Sequencing, Bionano and Hi-C technology.</title>
        <authorList>
            <person name="Wang D."/>
        </authorList>
    </citation>
    <scope>NUCLEOTIDE SEQUENCE [LARGE SCALE GENOMIC DNA]</scope>
    <source>
        <strain evidence="2">SWU-2019</strain>
        <tissue evidence="2">Muscle</tissue>
    </source>
</reference>
<organism evidence="2 3">
    <name type="scientific">Onychostoma macrolepis</name>
    <dbReference type="NCBI Taxonomy" id="369639"/>
    <lineage>
        <taxon>Eukaryota</taxon>
        <taxon>Metazoa</taxon>
        <taxon>Chordata</taxon>
        <taxon>Craniata</taxon>
        <taxon>Vertebrata</taxon>
        <taxon>Euteleostomi</taxon>
        <taxon>Actinopterygii</taxon>
        <taxon>Neopterygii</taxon>
        <taxon>Teleostei</taxon>
        <taxon>Ostariophysi</taxon>
        <taxon>Cypriniformes</taxon>
        <taxon>Cyprinidae</taxon>
        <taxon>Acrossocheilinae</taxon>
        <taxon>Onychostoma</taxon>
    </lineage>
</organism>
<protein>
    <submittedName>
        <fullName evidence="2">Uncharacterized protein</fullName>
    </submittedName>
</protein>
<evidence type="ECO:0000313" key="3">
    <source>
        <dbReference type="Proteomes" id="UP000579812"/>
    </source>
</evidence>
<evidence type="ECO:0000313" key="2">
    <source>
        <dbReference type="EMBL" id="KAF4109349.1"/>
    </source>
</evidence>
<accession>A0A7J6CPU1</accession>
<name>A0A7J6CPU1_9TELE</name>
<comment type="caution">
    <text evidence="2">The sequence shown here is derived from an EMBL/GenBank/DDBJ whole genome shotgun (WGS) entry which is preliminary data.</text>
</comment>
<feature type="compositionally biased region" description="Basic and acidic residues" evidence="1">
    <location>
        <begin position="104"/>
        <end position="134"/>
    </location>
</feature>
<evidence type="ECO:0000256" key="1">
    <source>
        <dbReference type="SAM" id="MobiDB-lite"/>
    </source>
</evidence>
<keyword evidence="3" id="KW-1185">Reference proteome</keyword>
<gene>
    <name evidence="2" type="ORF">G5714_010422</name>
</gene>
<dbReference type="EMBL" id="JAAMOB010000009">
    <property type="protein sequence ID" value="KAF4109349.1"/>
    <property type="molecule type" value="Genomic_DNA"/>
</dbReference>